<dbReference type="Proteomes" id="UP000824176">
    <property type="component" value="Unassembled WGS sequence"/>
</dbReference>
<proteinExistence type="predicted"/>
<reference evidence="2" key="1">
    <citation type="journal article" date="2021" name="PeerJ">
        <title>Extensive microbial diversity within the chicken gut microbiome revealed by metagenomics and culture.</title>
        <authorList>
            <person name="Gilroy R."/>
            <person name="Ravi A."/>
            <person name="Getino M."/>
            <person name="Pursley I."/>
            <person name="Horton D.L."/>
            <person name="Alikhan N.F."/>
            <person name="Baker D."/>
            <person name="Gharbi K."/>
            <person name="Hall N."/>
            <person name="Watson M."/>
            <person name="Adriaenssens E.M."/>
            <person name="Foster-Nyarko E."/>
            <person name="Jarju S."/>
            <person name="Secka A."/>
            <person name="Antonio M."/>
            <person name="Oren A."/>
            <person name="Chaudhuri R.R."/>
            <person name="La Ragione R."/>
            <person name="Hildebrand F."/>
            <person name="Pallen M.J."/>
        </authorList>
    </citation>
    <scope>NUCLEOTIDE SEQUENCE</scope>
    <source>
        <strain evidence="2">ChiW4-1371</strain>
    </source>
</reference>
<evidence type="ECO:0000313" key="3">
    <source>
        <dbReference type="Proteomes" id="UP000824176"/>
    </source>
</evidence>
<gene>
    <name evidence="2" type="ORF">H9804_06505</name>
</gene>
<dbReference type="SMART" id="SM00671">
    <property type="entry name" value="SEL1"/>
    <property type="match status" value="4"/>
</dbReference>
<protein>
    <submittedName>
        <fullName evidence="2">Sel1 repeat family protein</fullName>
    </submittedName>
</protein>
<dbReference type="PANTHER" id="PTHR11102">
    <property type="entry name" value="SEL-1-LIKE PROTEIN"/>
    <property type="match status" value="1"/>
</dbReference>
<dbReference type="InterPro" id="IPR050767">
    <property type="entry name" value="Sel1_AlgK"/>
</dbReference>
<dbReference type="InterPro" id="IPR006597">
    <property type="entry name" value="Sel1-like"/>
</dbReference>
<reference evidence="2" key="2">
    <citation type="submission" date="2021-04" db="EMBL/GenBank/DDBJ databases">
        <authorList>
            <person name="Gilroy R."/>
        </authorList>
    </citation>
    <scope>NUCLEOTIDE SEQUENCE</scope>
    <source>
        <strain evidence="2">ChiW4-1371</strain>
    </source>
</reference>
<sequence length="229" mass="25306">MNTSLYVIILSIVFLIVLIVLIIFFINRKSIKIKILEEEAAKGSPETKLALGLMFYSGVQIPVDKEKGCKYIKQAADAGNAQAQYLYSGIVLGADSGKEPTKEQLLEAASWIQKAADGGFLTAITTLANMYAEGKIFKKDIKKSQAYFLKAAEMGDIQSQLTIAGIYHFSIGLDKTIGYAWYKVAEHNGNEYAAEAAEKLYDELSDDMKKEALKKADEYISKYAVSKLN</sequence>
<organism evidence="2 3">
    <name type="scientific">Candidatus Mucispirillum faecigallinarum</name>
    <dbReference type="NCBI Taxonomy" id="2838699"/>
    <lineage>
        <taxon>Bacteria</taxon>
        <taxon>Pseudomonadati</taxon>
        <taxon>Deferribacterota</taxon>
        <taxon>Deferribacteres</taxon>
        <taxon>Deferribacterales</taxon>
        <taxon>Mucispirillaceae</taxon>
        <taxon>Mucispirillum</taxon>
    </lineage>
</organism>
<dbReference type="PANTHER" id="PTHR11102:SF160">
    <property type="entry name" value="ERAD-ASSOCIATED E3 UBIQUITIN-PROTEIN LIGASE COMPONENT HRD3"/>
    <property type="match status" value="1"/>
</dbReference>
<dbReference type="EMBL" id="DXAQ01000100">
    <property type="protein sequence ID" value="HIZ89577.1"/>
    <property type="molecule type" value="Genomic_DNA"/>
</dbReference>
<evidence type="ECO:0000256" key="1">
    <source>
        <dbReference type="SAM" id="Phobius"/>
    </source>
</evidence>
<accession>A0A9D2GT92</accession>
<evidence type="ECO:0000313" key="2">
    <source>
        <dbReference type="EMBL" id="HIZ89577.1"/>
    </source>
</evidence>
<keyword evidence="1" id="KW-0812">Transmembrane</keyword>
<name>A0A9D2GT92_9BACT</name>
<dbReference type="AlphaFoldDB" id="A0A9D2GT92"/>
<feature type="transmembrane region" description="Helical" evidence="1">
    <location>
        <begin position="6"/>
        <end position="26"/>
    </location>
</feature>
<keyword evidence="1" id="KW-0472">Membrane</keyword>
<dbReference type="Pfam" id="PF08238">
    <property type="entry name" value="Sel1"/>
    <property type="match status" value="3"/>
</dbReference>
<dbReference type="SUPFAM" id="SSF81901">
    <property type="entry name" value="HCP-like"/>
    <property type="match status" value="1"/>
</dbReference>
<keyword evidence="1" id="KW-1133">Transmembrane helix</keyword>
<dbReference type="Gene3D" id="1.25.40.10">
    <property type="entry name" value="Tetratricopeptide repeat domain"/>
    <property type="match status" value="1"/>
</dbReference>
<dbReference type="InterPro" id="IPR011990">
    <property type="entry name" value="TPR-like_helical_dom_sf"/>
</dbReference>
<comment type="caution">
    <text evidence="2">The sequence shown here is derived from an EMBL/GenBank/DDBJ whole genome shotgun (WGS) entry which is preliminary data.</text>
</comment>